<keyword evidence="7 13" id="KW-0378">Hydrolase</keyword>
<evidence type="ECO:0000259" key="14">
    <source>
        <dbReference type="Pfam" id="PF05388"/>
    </source>
</evidence>
<keyword evidence="4 13" id="KW-0121">Carboxypeptidase</keyword>
<feature type="non-terminal residue" evidence="15">
    <location>
        <position position="1"/>
    </location>
</feature>
<dbReference type="InterPro" id="IPR018202">
    <property type="entry name" value="Ser_caboxypep_ser_AS"/>
</dbReference>
<protein>
    <recommendedName>
        <fullName evidence="13">Carboxypeptidase</fullName>
        <ecNumber evidence="13">3.4.16.-</ecNumber>
    </recommendedName>
</protein>
<dbReference type="Gene3D" id="1.10.287.410">
    <property type="match status" value="1"/>
</dbReference>
<sequence length="585" mass="64797">SAASLLSFFRPIYRLRAALIAQVTQLAPQLSSPSVCAAMKVAAYASLIGAATAAVTPGQSILKAPKQASEAWSKPLHNLQESLKSLTGEARQAWDEVALMFPEAMDQTSFFSLPKPHSRKHDKEWDHIMKGADVQSVWVENAQGQKEREIEGKLENYSLRTKKVDPSHLNVDKVKQYSGYLDDEEDDKHLFYWFFESRNDPKNDPVILWLNGGPGCSSLTGLFMELGPSSINKDGSLKYNPSSWNANASVIFLDQPVNVGYSYSGGSVTNTVAAGKDVYALLTLFFKQFPEYASQPFHISGESYAGHYIPVFASEILSHKKRNINLQSVLIGNGLTDGLTQYPEYRPMACGEGGSPAVLDAQQCQAMDNALPRCLSLIQSCYDSESVWSCVPASIYCNNAMIGPYQKTGRNPYDITKKCGSNSLCYDELDWISEYLNKPEVMKALGAEVSKYDSCNFDINRNFLFAGDWMQPFHRLVPGILKEIPVLIYAGSLDFICGRTPLPVVDNWLGNQAWTEALEWPGHKDFKKTPLEDYVLKDGSTAGAVKSSGNFTFMRIDGGGHMVPYDQPVASLEMVNRWVAGEWLA</sequence>
<dbReference type="FunFam" id="1.10.287.410:FF:000001">
    <property type="entry name" value="Carboxypeptidase Y"/>
    <property type="match status" value="1"/>
</dbReference>
<proteinExistence type="inferred from homology"/>
<reference evidence="15" key="1">
    <citation type="submission" date="2018-10" db="EMBL/GenBank/DDBJ databases">
        <title>Fifty Aureobasidium pullulans genomes reveal a recombining polyextremotolerant generalist.</title>
        <authorList>
            <person name="Gostincar C."/>
            <person name="Turk M."/>
            <person name="Zajc J."/>
            <person name="Gunde-Cimerman N."/>
        </authorList>
    </citation>
    <scope>NUCLEOTIDE SEQUENCE [LARGE SCALE GENOMIC DNA]</scope>
    <source>
        <strain evidence="15">EXF-10085</strain>
    </source>
</reference>
<dbReference type="PANTHER" id="PTHR11802:SF113">
    <property type="entry name" value="SERINE CARBOXYPEPTIDASE CTSA-4.1"/>
    <property type="match status" value="1"/>
</dbReference>
<evidence type="ECO:0000256" key="9">
    <source>
        <dbReference type="ARBA" id="ARBA00023157"/>
    </source>
</evidence>
<evidence type="ECO:0000256" key="5">
    <source>
        <dbReference type="ARBA" id="ARBA00022670"/>
    </source>
</evidence>
<evidence type="ECO:0000256" key="12">
    <source>
        <dbReference type="ARBA" id="ARBA00052076"/>
    </source>
</evidence>
<keyword evidence="9" id="KW-1015">Disulfide bond</keyword>
<dbReference type="PANTHER" id="PTHR11802">
    <property type="entry name" value="SERINE PROTEASE FAMILY S10 SERINE CARBOXYPEPTIDASE"/>
    <property type="match status" value="1"/>
</dbReference>
<keyword evidence="3" id="KW-0926">Vacuole</keyword>
<evidence type="ECO:0000256" key="8">
    <source>
        <dbReference type="ARBA" id="ARBA00023145"/>
    </source>
</evidence>
<keyword evidence="8" id="KW-0865">Zymogen</keyword>
<comment type="subcellular location">
    <subcellularLocation>
        <location evidence="1">Vacuole</location>
    </subcellularLocation>
</comment>
<dbReference type="Pfam" id="PF00450">
    <property type="entry name" value="Peptidase_S10"/>
    <property type="match status" value="1"/>
</dbReference>
<dbReference type="AlphaFoldDB" id="A0A4S9C634"/>
<evidence type="ECO:0000256" key="3">
    <source>
        <dbReference type="ARBA" id="ARBA00022554"/>
    </source>
</evidence>
<dbReference type="Gene3D" id="3.40.50.1820">
    <property type="entry name" value="alpha/beta hydrolase"/>
    <property type="match status" value="1"/>
</dbReference>
<evidence type="ECO:0000256" key="13">
    <source>
        <dbReference type="RuleBase" id="RU361156"/>
    </source>
</evidence>
<dbReference type="InterPro" id="IPR008442">
    <property type="entry name" value="Propeptide_carboxypepY"/>
</dbReference>
<organism evidence="15">
    <name type="scientific">Aureobasidium pullulans</name>
    <name type="common">Black yeast</name>
    <name type="synonym">Pullularia pullulans</name>
    <dbReference type="NCBI Taxonomy" id="5580"/>
    <lineage>
        <taxon>Eukaryota</taxon>
        <taxon>Fungi</taxon>
        <taxon>Dikarya</taxon>
        <taxon>Ascomycota</taxon>
        <taxon>Pezizomycotina</taxon>
        <taxon>Dothideomycetes</taxon>
        <taxon>Dothideomycetidae</taxon>
        <taxon>Dothideales</taxon>
        <taxon>Saccotheciaceae</taxon>
        <taxon>Aureobasidium</taxon>
    </lineage>
</organism>
<evidence type="ECO:0000256" key="6">
    <source>
        <dbReference type="ARBA" id="ARBA00022729"/>
    </source>
</evidence>
<keyword evidence="6" id="KW-0732">Signal</keyword>
<dbReference type="InterPro" id="IPR029058">
    <property type="entry name" value="AB_hydrolase_fold"/>
</dbReference>
<accession>A0A4S9C634</accession>
<name>A0A4S9C634_AURPU</name>
<dbReference type="PROSITE" id="PS00131">
    <property type="entry name" value="CARBOXYPEPT_SER_SER"/>
    <property type="match status" value="1"/>
</dbReference>
<gene>
    <name evidence="15" type="ORF">D6D13_08949</name>
</gene>
<dbReference type="SUPFAM" id="SSF53474">
    <property type="entry name" value="alpha/beta-Hydrolases"/>
    <property type="match status" value="1"/>
</dbReference>
<evidence type="ECO:0000256" key="1">
    <source>
        <dbReference type="ARBA" id="ARBA00004116"/>
    </source>
</evidence>
<evidence type="ECO:0000256" key="4">
    <source>
        <dbReference type="ARBA" id="ARBA00022645"/>
    </source>
</evidence>
<evidence type="ECO:0000256" key="7">
    <source>
        <dbReference type="ARBA" id="ARBA00022801"/>
    </source>
</evidence>
<evidence type="ECO:0000256" key="10">
    <source>
        <dbReference type="ARBA" id="ARBA00023180"/>
    </source>
</evidence>
<comment type="catalytic activity">
    <reaction evidence="12">
        <text>Release of a C-terminal amino acid with broad specificity.</text>
        <dbReference type="EC" id="3.4.16.5"/>
    </reaction>
</comment>
<comment type="caution">
    <text evidence="15">The sequence shown here is derived from an EMBL/GenBank/DDBJ whole genome shotgun (WGS) entry which is preliminary data.</text>
</comment>
<keyword evidence="5 13" id="KW-0645">Protease</keyword>
<evidence type="ECO:0000313" key="15">
    <source>
        <dbReference type="EMBL" id="THX01430.1"/>
    </source>
</evidence>
<dbReference type="InterPro" id="IPR001563">
    <property type="entry name" value="Peptidase_S10"/>
</dbReference>
<dbReference type="GO" id="GO:0006508">
    <property type="term" value="P:proteolysis"/>
    <property type="evidence" value="ECO:0007669"/>
    <property type="project" value="UniProtKB-KW"/>
</dbReference>
<dbReference type="EMBL" id="QZAS01000048">
    <property type="protein sequence ID" value="THX01430.1"/>
    <property type="molecule type" value="Genomic_DNA"/>
</dbReference>
<dbReference type="EC" id="3.4.16.-" evidence="13"/>
<evidence type="ECO:0000256" key="11">
    <source>
        <dbReference type="ARBA" id="ARBA00025622"/>
    </source>
</evidence>
<dbReference type="GO" id="GO:0004185">
    <property type="term" value="F:serine-type carboxypeptidase activity"/>
    <property type="evidence" value="ECO:0007669"/>
    <property type="project" value="UniProtKB-UniRule"/>
</dbReference>
<evidence type="ECO:0000256" key="2">
    <source>
        <dbReference type="ARBA" id="ARBA00009431"/>
    </source>
</evidence>
<dbReference type="GO" id="GO:0000328">
    <property type="term" value="C:fungal-type vacuole lumen"/>
    <property type="evidence" value="ECO:0007669"/>
    <property type="project" value="UniProtKB-ARBA"/>
</dbReference>
<comment type="similarity">
    <text evidence="2 13">Belongs to the peptidase S10 family.</text>
</comment>
<keyword evidence="10" id="KW-0325">Glycoprotein</keyword>
<dbReference type="Pfam" id="PF05388">
    <property type="entry name" value="Carbpep_Y_N"/>
    <property type="match status" value="1"/>
</dbReference>
<dbReference type="PRINTS" id="PR00724">
    <property type="entry name" value="CRBOXYPTASEC"/>
</dbReference>
<comment type="function">
    <text evidence="11">Vacuolar carboxypeptidase involved in degradation of small peptides. Digests preferentially peptides containing an aliphatic or hydrophobic residue in P1' position, as well as methionine, leucine or phenylalanine in P1 position of ester substrate.</text>
</comment>
<feature type="domain" description="Propeptide carboxypeptidase Y" evidence="14">
    <location>
        <begin position="55"/>
        <end position="135"/>
    </location>
</feature>